<evidence type="ECO:0000313" key="6">
    <source>
        <dbReference type="Proteomes" id="UP000502996"/>
    </source>
</evidence>
<gene>
    <name evidence="5" type="ORF">G5V58_02395</name>
</gene>
<dbReference type="Gene3D" id="3.40.190.10">
    <property type="entry name" value="Periplasmic binding protein-like II"/>
    <property type="match status" value="1"/>
</dbReference>
<evidence type="ECO:0000313" key="5">
    <source>
        <dbReference type="EMBL" id="QIG41780.1"/>
    </source>
</evidence>
<reference evidence="5 6" key="1">
    <citation type="submission" date="2020-02" db="EMBL/GenBank/DDBJ databases">
        <title>Full genome sequence of Nocardioides sp. R-3366.</title>
        <authorList>
            <person name="Im W.-T."/>
        </authorList>
    </citation>
    <scope>NUCLEOTIDE SEQUENCE [LARGE SCALE GENOMIC DNA]</scope>
    <source>
        <strain evidence="5 6">R-3366</strain>
    </source>
</reference>
<evidence type="ECO:0000256" key="3">
    <source>
        <dbReference type="ARBA" id="ARBA00022448"/>
    </source>
</evidence>
<evidence type="ECO:0000256" key="1">
    <source>
        <dbReference type="ARBA" id="ARBA00004196"/>
    </source>
</evidence>
<dbReference type="KEGG" id="nano:G5V58_02395"/>
<dbReference type="InterPro" id="IPR050490">
    <property type="entry name" value="Bact_solute-bd_prot1"/>
</dbReference>
<dbReference type="GO" id="GO:0030313">
    <property type="term" value="C:cell envelope"/>
    <property type="evidence" value="ECO:0007669"/>
    <property type="project" value="UniProtKB-SubCell"/>
</dbReference>
<evidence type="ECO:0000256" key="4">
    <source>
        <dbReference type="ARBA" id="ARBA00022729"/>
    </source>
</evidence>
<accession>A0A6G6W9R4</accession>
<dbReference type="RefSeq" id="WP_165228438.1">
    <property type="nucleotide sequence ID" value="NZ_CP049257.1"/>
</dbReference>
<keyword evidence="4" id="KW-0732">Signal</keyword>
<dbReference type="PANTHER" id="PTHR43649:SF31">
    <property type="entry name" value="SN-GLYCEROL-3-PHOSPHATE-BINDING PERIPLASMIC PROTEIN UGPB"/>
    <property type="match status" value="1"/>
</dbReference>
<dbReference type="PROSITE" id="PS51318">
    <property type="entry name" value="TAT"/>
    <property type="match status" value="1"/>
</dbReference>
<dbReference type="CDD" id="cd13585">
    <property type="entry name" value="PBP2_TMBP_like"/>
    <property type="match status" value="1"/>
</dbReference>
<dbReference type="Pfam" id="PF13416">
    <property type="entry name" value="SBP_bac_8"/>
    <property type="match status" value="1"/>
</dbReference>
<name>A0A6G6W9R4_9ACTN</name>
<dbReference type="InterPro" id="IPR006311">
    <property type="entry name" value="TAT_signal"/>
</dbReference>
<dbReference type="EMBL" id="CP049257">
    <property type="protein sequence ID" value="QIG41780.1"/>
    <property type="molecule type" value="Genomic_DNA"/>
</dbReference>
<dbReference type="AlphaFoldDB" id="A0A6G6W9R4"/>
<dbReference type="InterPro" id="IPR006059">
    <property type="entry name" value="SBP"/>
</dbReference>
<dbReference type="SUPFAM" id="SSF53850">
    <property type="entry name" value="Periplasmic binding protein-like II"/>
    <property type="match status" value="1"/>
</dbReference>
<dbReference type="Proteomes" id="UP000502996">
    <property type="component" value="Chromosome"/>
</dbReference>
<comment type="subcellular location">
    <subcellularLocation>
        <location evidence="1">Cell envelope</location>
    </subcellularLocation>
</comment>
<keyword evidence="6" id="KW-1185">Reference proteome</keyword>
<protein>
    <submittedName>
        <fullName evidence="5">Sugar ABC transporter substrate-binding protein</fullName>
    </submittedName>
</protein>
<evidence type="ECO:0000256" key="2">
    <source>
        <dbReference type="ARBA" id="ARBA00008520"/>
    </source>
</evidence>
<organism evidence="5 6">
    <name type="scientific">Nocardioides anomalus</name>
    <dbReference type="NCBI Taxonomy" id="2712223"/>
    <lineage>
        <taxon>Bacteria</taxon>
        <taxon>Bacillati</taxon>
        <taxon>Actinomycetota</taxon>
        <taxon>Actinomycetes</taxon>
        <taxon>Propionibacteriales</taxon>
        <taxon>Nocardioidaceae</taxon>
        <taxon>Nocardioides</taxon>
    </lineage>
</organism>
<sequence length="441" mass="46981">MTISRRALLGTAGAAALAGLTSGCRGLTERVSTTSGGSRNTLTFQTWGADAEAAAFQKLVSQFEDAHRGVTVDLQVVPYSEMFTGIDAGLQSGTAPDVFRVDYLTMGLYSSTDQLLDVTDALGSLDATLGDDLLPGLARAVQYDGRTYGVPQQTDTSAVLVRTDALAAAGLTALPDSLDAAWSWEEFGDVADQLADGLDDGRLPFAVNWQQAGAYRWLSWLFQADGRLYDEGLDGSAIDSDAGRKALEFTASFFERGWVPQGTSTKGATYPDTLFASGDLAMLFAGNFLLPTLQDTIGDRFEYVATYPPRDVRAAGDLGGNALVATRTARNPELAAEFLSFMAGRDQMAAFCAEAVLLPTRQSLIEQGLEFAVRPDLMPVFLDQATTLTEEDIAQVTTPTFAEINLALQNELEETFVGGRSIDDTLSALADAVAETTSLTS</sequence>
<dbReference type="PANTHER" id="PTHR43649">
    <property type="entry name" value="ARABINOSE-BINDING PROTEIN-RELATED"/>
    <property type="match status" value="1"/>
</dbReference>
<keyword evidence="3" id="KW-0813">Transport</keyword>
<dbReference type="PROSITE" id="PS51257">
    <property type="entry name" value="PROKAR_LIPOPROTEIN"/>
    <property type="match status" value="1"/>
</dbReference>
<proteinExistence type="inferred from homology"/>
<comment type="similarity">
    <text evidence="2">Belongs to the bacterial solute-binding protein 1 family.</text>
</comment>